<keyword evidence="2" id="KW-1185">Reference proteome</keyword>
<proteinExistence type="predicted"/>
<sequence>MFETPIPSRNCIGTPDRITDLSYININCSECKHATRKGEVEGGEGRVGEGCVVTSVPGGPHLQRIGTLYTF</sequence>
<dbReference type="AlphaFoldDB" id="A0A834K2D1"/>
<comment type="caution">
    <text evidence="1">The sequence shown here is derived from an EMBL/GenBank/DDBJ whole genome shotgun (WGS) entry which is preliminary data.</text>
</comment>
<organism evidence="1 2">
    <name type="scientific">Vespula vulgaris</name>
    <name type="common">Yellow jacket</name>
    <name type="synonym">Wasp</name>
    <dbReference type="NCBI Taxonomy" id="7454"/>
    <lineage>
        <taxon>Eukaryota</taxon>
        <taxon>Metazoa</taxon>
        <taxon>Ecdysozoa</taxon>
        <taxon>Arthropoda</taxon>
        <taxon>Hexapoda</taxon>
        <taxon>Insecta</taxon>
        <taxon>Pterygota</taxon>
        <taxon>Neoptera</taxon>
        <taxon>Endopterygota</taxon>
        <taxon>Hymenoptera</taxon>
        <taxon>Apocrita</taxon>
        <taxon>Aculeata</taxon>
        <taxon>Vespoidea</taxon>
        <taxon>Vespidae</taxon>
        <taxon>Vespinae</taxon>
        <taxon>Vespula</taxon>
    </lineage>
</organism>
<evidence type="ECO:0000313" key="1">
    <source>
        <dbReference type="EMBL" id="KAF7398863.1"/>
    </source>
</evidence>
<gene>
    <name evidence="1" type="ORF">HZH66_006760</name>
</gene>
<accession>A0A834K2D1</accession>
<dbReference type="EMBL" id="JACSEA010000006">
    <property type="protein sequence ID" value="KAF7398863.1"/>
    <property type="molecule type" value="Genomic_DNA"/>
</dbReference>
<name>A0A834K2D1_VESVU</name>
<protein>
    <submittedName>
        <fullName evidence="1">Uncharacterized protein</fullName>
    </submittedName>
</protein>
<reference evidence="1" key="1">
    <citation type="journal article" date="2020" name="G3 (Bethesda)">
        <title>High-Quality Assemblies for Three Invasive Social Wasps from the &lt;i&gt;Vespula&lt;/i&gt; Genus.</title>
        <authorList>
            <person name="Harrop T.W.R."/>
            <person name="Guhlin J."/>
            <person name="McLaughlin G.M."/>
            <person name="Permina E."/>
            <person name="Stockwell P."/>
            <person name="Gilligan J."/>
            <person name="Le Lec M.F."/>
            <person name="Gruber M.A.M."/>
            <person name="Quinn O."/>
            <person name="Lovegrove M."/>
            <person name="Duncan E.J."/>
            <person name="Remnant E.J."/>
            <person name="Van Eeckhoven J."/>
            <person name="Graham B."/>
            <person name="Knapp R.A."/>
            <person name="Langford K.W."/>
            <person name="Kronenberg Z."/>
            <person name="Press M.O."/>
            <person name="Eacker S.M."/>
            <person name="Wilson-Rankin E.E."/>
            <person name="Purcell J."/>
            <person name="Lester P.J."/>
            <person name="Dearden P.K."/>
        </authorList>
    </citation>
    <scope>NUCLEOTIDE SEQUENCE</scope>
    <source>
        <strain evidence="1">Marl-1</strain>
    </source>
</reference>
<evidence type="ECO:0000313" key="2">
    <source>
        <dbReference type="Proteomes" id="UP000614350"/>
    </source>
</evidence>
<dbReference type="Proteomes" id="UP000614350">
    <property type="component" value="Unassembled WGS sequence"/>
</dbReference>